<keyword evidence="3" id="KW-1185">Reference proteome</keyword>
<dbReference type="Pfam" id="PF13966">
    <property type="entry name" value="zf-RVT"/>
    <property type="match status" value="1"/>
</dbReference>
<dbReference type="AlphaFoldDB" id="A0A8H6HAZ4"/>
<accession>A0A8H6HAZ4</accession>
<evidence type="ECO:0000313" key="2">
    <source>
        <dbReference type="EMBL" id="KAF6743730.1"/>
    </source>
</evidence>
<dbReference type="Proteomes" id="UP000521943">
    <property type="component" value="Unassembled WGS sequence"/>
</dbReference>
<dbReference type="InterPro" id="IPR026960">
    <property type="entry name" value="RVT-Znf"/>
</dbReference>
<reference evidence="2 3" key="1">
    <citation type="submission" date="2020-07" db="EMBL/GenBank/DDBJ databases">
        <title>Comparative genomics of pyrophilous fungi reveals a link between fire events and developmental genes.</title>
        <authorList>
            <consortium name="DOE Joint Genome Institute"/>
            <person name="Steindorff A.S."/>
            <person name="Carver A."/>
            <person name="Calhoun S."/>
            <person name="Stillman K."/>
            <person name="Liu H."/>
            <person name="Lipzen A."/>
            <person name="Pangilinan J."/>
            <person name="Labutti K."/>
            <person name="Bruns T.D."/>
            <person name="Grigoriev I.V."/>
        </authorList>
    </citation>
    <scope>NUCLEOTIDE SEQUENCE [LARGE SCALE GENOMIC DNA]</scope>
    <source>
        <strain evidence="2 3">CBS 144469</strain>
    </source>
</reference>
<dbReference type="EMBL" id="JACGCI010000137">
    <property type="protein sequence ID" value="KAF6743730.1"/>
    <property type="molecule type" value="Genomic_DNA"/>
</dbReference>
<feature type="domain" description="Reverse transcriptase zinc-binding" evidence="1">
    <location>
        <begin position="4"/>
        <end position="56"/>
    </location>
</feature>
<comment type="caution">
    <text evidence="2">The sequence shown here is derived from an EMBL/GenBank/DDBJ whole genome shotgun (WGS) entry which is preliminary data.</text>
</comment>
<organism evidence="2 3">
    <name type="scientific">Ephemerocybe angulata</name>
    <dbReference type="NCBI Taxonomy" id="980116"/>
    <lineage>
        <taxon>Eukaryota</taxon>
        <taxon>Fungi</taxon>
        <taxon>Dikarya</taxon>
        <taxon>Basidiomycota</taxon>
        <taxon>Agaricomycotina</taxon>
        <taxon>Agaricomycetes</taxon>
        <taxon>Agaricomycetidae</taxon>
        <taxon>Agaricales</taxon>
        <taxon>Agaricineae</taxon>
        <taxon>Psathyrellaceae</taxon>
        <taxon>Ephemerocybe</taxon>
    </lineage>
</organism>
<protein>
    <recommendedName>
        <fullName evidence="1">Reverse transcriptase zinc-binding domain-containing protein</fullName>
    </recommendedName>
</protein>
<feature type="non-terminal residue" evidence="2">
    <location>
        <position position="98"/>
    </location>
</feature>
<sequence length="98" mass="11521">MPRHHASLLTQLRTKHIPLNDYLKKRKLTNSHLCSQCRRGRRETTEHFLYECPAYRKQREEMDKALGPRSRDLKANMKNKADLKAIATYMASTGRIPK</sequence>
<name>A0A8H6HAZ4_9AGAR</name>
<dbReference type="OrthoDB" id="3267074at2759"/>
<evidence type="ECO:0000313" key="3">
    <source>
        <dbReference type="Proteomes" id="UP000521943"/>
    </source>
</evidence>
<evidence type="ECO:0000259" key="1">
    <source>
        <dbReference type="Pfam" id="PF13966"/>
    </source>
</evidence>
<proteinExistence type="predicted"/>
<gene>
    <name evidence="2" type="ORF">DFP72DRAFT_792672</name>
</gene>